<gene>
    <name evidence="6" type="ORF">GMD42_08240</name>
</gene>
<dbReference type="Pfam" id="PF03466">
    <property type="entry name" value="LysR_substrate"/>
    <property type="match status" value="1"/>
</dbReference>
<proteinExistence type="inferred from homology"/>
<reference evidence="6 7" key="1">
    <citation type="journal article" date="2019" name="Nat. Med.">
        <title>A library of human gut bacterial isolates paired with longitudinal multiomics data enables mechanistic microbiome research.</title>
        <authorList>
            <person name="Poyet M."/>
            <person name="Groussin M."/>
            <person name="Gibbons S.M."/>
            <person name="Avila-Pacheco J."/>
            <person name="Jiang X."/>
            <person name="Kearney S.M."/>
            <person name="Perrotta A.R."/>
            <person name="Berdy B."/>
            <person name="Zhao S."/>
            <person name="Lieberman T.D."/>
            <person name="Swanson P.K."/>
            <person name="Smith M."/>
            <person name="Roesemann S."/>
            <person name="Alexander J.E."/>
            <person name="Rich S.A."/>
            <person name="Livny J."/>
            <person name="Vlamakis H."/>
            <person name="Clish C."/>
            <person name="Bullock K."/>
            <person name="Deik A."/>
            <person name="Scott J."/>
            <person name="Pierce K.A."/>
            <person name="Xavier R.J."/>
            <person name="Alm E.J."/>
        </authorList>
    </citation>
    <scope>NUCLEOTIDE SEQUENCE [LARGE SCALE GENOMIC DNA]</scope>
    <source>
        <strain evidence="6 7">BIOML-A2</strain>
    </source>
</reference>
<evidence type="ECO:0000313" key="7">
    <source>
        <dbReference type="Proteomes" id="UP000462362"/>
    </source>
</evidence>
<dbReference type="GO" id="GO:0003677">
    <property type="term" value="F:DNA binding"/>
    <property type="evidence" value="ECO:0007669"/>
    <property type="project" value="UniProtKB-KW"/>
</dbReference>
<dbReference type="InterPro" id="IPR050389">
    <property type="entry name" value="LysR-type_TF"/>
</dbReference>
<dbReference type="GO" id="GO:0006355">
    <property type="term" value="P:regulation of DNA-templated transcription"/>
    <property type="evidence" value="ECO:0007669"/>
    <property type="project" value="TreeGrafter"/>
</dbReference>
<dbReference type="PANTHER" id="PTHR30118:SF15">
    <property type="entry name" value="TRANSCRIPTIONAL REGULATORY PROTEIN"/>
    <property type="match status" value="1"/>
</dbReference>
<feature type="domain" description="LysR substrate-binding" evidence="5">
    <location>
        <begin position="95"/>
        <end position="300"/>
    </location>
</feature>
<keyword evidence="3" id="KW-0238">DNA-binding</keyword>
<evidence type="ECO:0000313" key="6">
    <source>
        <dbReference type="EMBL" id="MTU43613.1"/>
    </source>
</evidence>
<dbReference type="Gene3D" id="3.40.190.10">
    <property type="entry name" value="Periplasmic binding protein-like II"/>
    <property type="match status" value="2"/>
</dbReference>
<sequence>MADITKLSIDDTRFLAELEKTGVLLRAGLLLNLSPSSSSRNFSRIRSYFPQEIFRQMEGIWVPTNYYLQIKPQIHQILEASEAMMDMQFDPSQSTRTFVLSSVMTEISVVISGVLPKMIERAPKVRLDLSKHDNEIAAVSEGKADFAVITDVDLAPDLHRMKLYPLDRVLLVRKGHPLTQLKGPLLTRYLQVYDRVSIRTGRSASWVGPEQGLFQYERFMEHTRFSTSRFYSAWGAIEKTNLISVCGWRAAELAMKAYKLTALPLPIDFEETEKWNVLIWSDSKHRDPAHKWMRGLFKEWAIEDAERMKKLKEKDLGVPKYK</sequence>
<evidence type="ECO:0000256" key="1">
    <source>
        <dbReference type="ARBA" id="ARBA00009437"/>
    </source>
</evidence>
<comment type="caution">
    <text evidence="6">The sequence shown here is derived from an EMBL/GenBank/DDBJ whole genome shotgun (WGS) entry which is preliminary data.</text>
</comment>
<dbReference type="EMBL" id="WNCL01000023">
    <property type="protein sequence ID" value="MTU43613.1"/>
    <property type="molecule type" value="Genomic_DNA"/>
</dbReference>
<dbReference type="AlphaFoldDB" id="A0A6I3S1C3"/>
<name>A0A6I3S1C3_9BURK</name>
<dbReference type="Proteomes" id="UP000462362">
    <property type="component" value="Unassembled WGS sequence"/>
</dbReference>
<dbReference type="PANTHER" id="PTHR30118">
    <property type="entry name" value="HTH-TYPE TRANSCRIPTIONAL REGULATOR LEUO-RELATED"/>
    <property type="match status" value="1"/>
</dbReference>
<evidence type="ECO:0000259" key="5">
    <source>
        <dbReference type="Pfam" id="PF03466"/>
    </source>
</evidence>
<comment type="similarity">
    <text evidence="1">Belongs to the LysR transcriptional regulatory family.</text>
</comment>
<evidence type="ECO:0000256" key="3">
    <source>
        <dbReference type="ARBA" id="ARBA00023125"/>
    </source>
</evidence>
<evidence type="ECO:0000256" key="4">
    <source>
        <dbReference type="ARBA" id="ARBA00023163"/>
    </source>
</evidence>
<protein>
    <submittedName>
        <fullName evidence="6">LysR family transcriptional regulator</fullName>
    </submittedName>
</protein>
<dbReference type="SUPFAM" id="SSF53850">
    <property type="entry name" value="Periplasmic binding protein-like II"/>
    <property type="match status" value="1"/>
</dbReference>
<accession>A0A6I3S1C3</accession>
<keyword evidence="4" id="KW-0804">Transcription</keyword>
<dbReference type="InterPro" id="IPR005119">
    <property type="entry name" value="LysR_subst-bd"/>
</dbReference>
<keyword evidence="2" id="KW-0805">Transcription regulation</keyword>
<evidence type="ECO:0000256" key="2">
    <source>
        <dbReference type="ARBA" id="ARBA00023015"/>
    </source>
</evidence>
<organism evidence="6 7">
    <name type="scientific">Parasutterella excrementihominis</name>
    <dbReference type="NCBI Taxonomy" id="487175"/>
    <lineage>
        <taxon>Bacteria</taxon>
        <taxon>Pseudomonadati</taxon>
        <taxon>Pseudomonadota</taxon>
        <taxon>Betaproteobacteria</taxon>
        <taxon>Burkholderiales</taxon>
        <taxon>Sutterellaceae</taxon>
        <taxon>Parasutterella</taxon>
    </lineage>
</organism>